<feature type="transmembrane region" description="Helical" evidence="1">
    <location>
        <begin position="172"/>
        <end position="192"/>
    </location>
</feature>
<keyword evidence="1" id="KW-1133">Transmembrane helix</keyword>
<reference evidence="2" key="2">
    <citation type="submission" date="2021-04" db="EMBL/GenBank/DDBJ databases">
        <authorList>
            <person name="Gilroy R."/>
        </authorList>
    </citation>
    <scope>NUCLEOTIDE SEQUENCE</scope>
    <source>
        <strain evidence="2">14975</strain>
    </source>
</reference>
<gene>
    <name evidence="2" type="ORF">H9862_08045</name>
</gene>
<sequence length="534" mass="59315">MNSGVIQKTFIAIALIVLAFVGGSLVADGKQEGLGFVVAVAGFFAVIALGRRCWWLIFLVPPILNLFSFDILEKVPVGYVLSAGIMVYWCVLCTIGSAGMTWRSLWWMEAALALLVALFAYSYYCHPVLMGFLAERGTRIVGGSGYLWCLFGMIYYISVSALPCTRQELTKVLGYAVLLIAVSTTINAVLNLARGGDEAGASLGEQMGETRFTALGEVGKVICLLIVCRFRLLKVLLSPHWLFVFLLGVGMVFLSGFRTHFVVLTLMIIFIALVRREYIMLALVALLSYGSIIFLSSSRLMLDLPMGIQRTLSIVPGAQVSENASRDAEHSSDWRVVMWEWAMDPRTGYIRDYTWGDGFGVDMEEQARFLRRAYRYKVEGALGDQRKFAASGTWHSGIITTIHRMGYVGLVVLSIWFACGLLLIFRACSAYNGRKEQFLYLYFTIQCLNDIGPFYLSVHGPAAGAKVISYFVVAKLLYCYAREEGLLRPLFSRETYVPRMLRWKEEKGLADAVDVRAEVSGNPPPQAGSLSAPR</sequence>
<reference evidence="2" key="1">
    <citation type="journal article" date="2021" name="PeerJ">
        <title>Extensive microbial diversity within the chicken gut microbiome revealed by metagenomics and culture.</title>
        <authorList>
            <person name="Gilroy R."/>
            <person name="Ravi A."/>
            <person name="Getino M."/>
            <person name="Pursley I."/>
            <person name="Horton D.L."/>
            <person name="Alikhan N.F."/>
            <person name="Baker D."/>
            <person name="Gharbi K."/>
            <person name="Hall N."/>
            <person name="Watson M."/>
            <person name="Adriaenssens E.M."/>
            <person name="Foster-Nyarko E."/>
            <person name="Jarju S."/>
            <person name="Secka A."/>
            <person name="Antonio M."/>
            <person name="Oren A."/>
            <person name="Chaudhuri R.R."/>
            <person name="La Ragione R."/>
            <person name="Hildebrand F."/>
            <person name="Pallen M.J."/>
        </authorList>
    </citation>
    <scope>NUCLEOTIDE SEQUENCE</scope>
    <source>
        <strain evidence="2">14975</strain>
    </source>
</reference>
<keyword evidence="1" id="KW-0812">Transmembrane</keyword>
<feature type="transmembrane region" description="Helical" evidence="1">
    <location>
        <begin position="144"/>
        <end position="165"/>
    </location>
</feature>
<evidence type="ECO:0008006" key="4">
    <source>
        <dbReference type="Google" id="ProtNLM"/>
    </source>
</evidence>
<feature type="transmembrane region" description="Helical" evidence="1">
    <location>
        <begin position="405"/>
        <end position="425"/>
    </location>
</feature>
<accession>A0A9D1VCN4</accession>
<evidence type="ECO:0000256" key="1">
    <source>
        <dbReference type="SAM" id="Phobius"/>
    </source>
</evidence>
<proteinExistence type="predicted"/>
<feature type="transmembrane region" description="Helical" evidence="1">
    <location>
        <begin position="34"/>
        <end position="57"/>
    </location>
</feature>
<dbReference type="AlphaFoldDB" id="A0A9D1VCN4"/>
<feature type="transmembrane region" description="Helical" evidence="1">
    <location>
        <begin position="105"/>
        <end position="124"/>
    </location>
</feature>
<dbReference type="Proteomes" id="UP000823964">
    <property type="component" value="Unassembled WGS sequence"/>
</dbReference>
<comment type="caution">
    <text evidence="2">The sequence shown here is derived from an EMBL/GenBank/DDBJ whole genome shotgun (WGS) entry which is preliminary data.</text>
</comment>
<keyword evidence="1" id="KW-0472">Membrane</keyword>
<feature type="transmembrane region" description="Helical" evidence="1">
    <location>
        <begin position="6"/>
        <end position="27"/>
    </location>
</feature>
<feature type="transmembrane region" description="Helical" evidence="1">
    <location>
        <begin position="242"/>
        <end position="272"/>
    </location>
</feature>
<evidence type="ECO:0000313" key="3">
    <source>
        <dbReference type="Proteomes" id="UP000823964"/>
    </source>
</evidence>
<name>A0A9D1VCN4_9BACT</name>
<feature type="transmembrane region" description="Helical" evidence="1">
    <location>
        <begin position="77"/>
        <end position="98"/>
    </location>
</feature>
<organism evidence="2 3">
    <name type="scientific">Candidatus Akkermansia intestinigallinarum</name>
    <dbReference type="NCBI Taxonomy" id="2838431"/>
    <lineage>
        <taxon>Bacteria</taxon>
        <taxon>Pseudomonadati</taxon>
        <taxon>Verrucomicrobiota</taxon>
        <taxon>Verrucomicrobiia</taxon>
        <taxon>Verrucomicrobiales</taxon>
        <taxon>Akkermansiaceae</taxon>
        <taxon>Akkermansia</taxon>
    </lineage>
</organism>
<dbReference type="EMBL" id="DXFQ01000151">
    <property type="protein sequence ID" value="HIX20532.1"/>
    <property type="molecule type" value="Genomic_DNA"/>
</dbReference>
<feature type="transmembrane region" description="Helical" evidence="1">
    <location>
        <begin position="278"/>
        <end position="302"/>
    </location>
</feature>
<feature type="transmembrane region" description="Helical" evidence="1">
    <location>
        <begin position="212"/>
        <end position="230"/>
    </location>
</feature>
<evidence type="ECO:0000313" key="2">
    <source>
        <dbReference type="EMBL" id="HIX20532.1"/>
    </source>
</evidence>
<protein>
    <recommendedName>
        <fullName evidence="4">O-antigen ligase domain-containing protein</fullName>
    </recommendedName>
</protein>